<sequence>MTPIPARHDLRGALAIGALVAITAIWGSTFPISKDLLTRLPVPDFLALRFLTAALVVGLVRPRALPRAGWRVIGVGAALGLLYFIGQYLQFVGLQHTAPTVSAFVVSMYVVFTPLLAALLTRKPPSRRTVVATLLATTGVAAMSLRGLAFGWGEMLTLFAASLYAAHILALERWSRAQIAYTLTVVQLGTMGLAFLAVASIDGLQLPATRDVPVFLYLALLAGGLALLGQTWAQAHLPAPTVSITLVLEPVWAGIISVLFFKERLDARIIIGAALILCALLVITGRARNAPQDGLRRPQRRKVPRVPLLRRSR</sequence>
<feature type="transmembrane region" description="Helical" evidence="7">
    <location>
        <begin position="68"/>
        <end position="89"/>
    </location>
</feature>
<dbReference type="GO" id="GO:0005886">
    <property type="term" value="C:plasma membrane"/>
    <property type="evidence" value="ECO:0007669"/>
    <property type="project" value="UniProtKB-SubCell"/>
</dbReference>
<feature type="transmembrane region" description="Helical" evidence="7">
    <location>
        <begin position="179"/>
        <end position="200"/>
    </location>
</feature>
<dbReference type="AlphaFoldDB" id="D1A3D0"/>
<dbReference type="RefSeq" id="WP_012850839.1">
    <property type="nucleotide sequence ID" value="NC_013510.1"/>
</dbReference>
<keyword evidence="5 7" id="KW-1133">Transmembrane helix</keyword>
<dbReference type="Pfam" id="PF00892">
    <property type="entry name" value="EamA"/>
    <property type="match status" value="2"/>
</dbReference>
<protein>
    <recommendedName>
        <fullName evidence="8">EamA domain-containing protein</fullName>
    </recommendedName>
</protein>
<keyword evidence="3" id="KW-1003">Cell membrane</keyword>
<proteinExistence type="inferred from homology"/>
<keyword evidence="4 7" id="KW-0812">Transmembrane</keyword>
<evidence type="ECO:0000256" key="6">
    <source>
        <dbReference type="ARBA" id="ARBA00023136"/>
    </source>
</evidence>
<dbReference type="InterPro" id="IPR000620">
    <property type="entry name" value="EamA_dom"/>
</dbReference>
<feature type="domain" description="EamA" evidence="8">
    <location>
        <begin position="16"/>
        <end position="144"/>
    </location>
</feature>
<feature type="transmembrane region" description="Helical" evidence="7">
    <location>
        <begin position="267"/>
        <end position="287"/>
    </location>
</feature>
<feature type="transmembrane region" description="Helical" evidence="7">
    <location>
        <begin position="155"/>
        <end position="172"/>
    </location>
</feature>
<evidence type="ECO:0000256" key="5">
    <source>
        <dbReference type="ARBA" id="ARBA00022989"/>
    </source>
</evidence>
<dbReference type="PANTHER" id="PTHR42920:SF5">
    <property type="entry name" value="EAMA DOMAIN-CONTAINING PROTEIN"/>
    <property type="match status" value="1"/>
</dbReference>
<dbReference type="EMBL" id="CP001738">
    <property type="protein sequence ID" value="ACY96055.1"/>
    <property type="molecule type" value="Genomic_DNA"/>
</dbReference>
<name>D1A3D0_THECD</name>
<feature type="transmembrane region" description="Helical" evidence="7">
    <location>
        <begin position="45"/>
        <end position="61"/>
    </location>
</feature>
<keyword evidence="10" id="KW-1185">Reference proteome</keyword>
<keyword evidence="6 7" id="KW-0472">Membrane</keyword>
<evidence type="ECO:0000256" key="2">
    <source>
        <dbReference type="ARBA" id="ARBA00007362"/>
    </source>
</evidence>
<dbReference type="HOGENOM" id="CLU_033863_21_1_11"/>
<feature type="transmembrane region" description="Helical" evidence="7">
    <location>
        <begin position="12"/>
        <end position="33"/>
    </location>
</feature>
<evidence type="ECO:0000256" key="4">
    <source>
        <dbReference type="ARBA" id="ARBA00022692"/>
    </source>
</evidence>
<dbReference type="InterPro" id="IPR037185">
    <property type="entry name" value="EmrE-like"/>
</dbReference>
<evidence type="ECO:0000256" key="3">
    <source>
        <dbReference type="ARBA" id="ARBA00022475"/>
    </source>
</evidence>
<dbReference type="Proteomes" id="UP000001918">
    <property type="component" value="Chromosome"/>
</dbReference>
<dbReference type="InterPro" id="IPR051258">
    <property type="entry name" value="Diverse_Substrate_Transporter"/>
</dbReference>
<comment type="similarity">
    <text evidence="2">Belongs to the EamA transporter family.</text>
</comment>
<feature type="transmembrane region" description="Helical" evidence="7">
    <location>
        <begin position="212"/>
        <end position="229"/>
    </location>
</feature>
<dbReference type="eggNOG" id="COG0697">
    <property type="taxonomic scope" value="Bacteria"/>
</dbReference>
<evidence type="ECO:0000313" key="9">
    <source>
        <dbReference type="EMBL" id="ACY96055.1"/>
    </source>
</evidence>
<dbReference type="KEGG" id="tcu:Tcur_0457"/>
<feature type="transmembrane region" description="Helical" evidence="7">
    <location>
        <begin position="101"/>
        <end position="120"/>
    </location>
</feature>
<evidence type="ECO:0000256" key="1">
    <source>
        <dbReference type="ARBA" id="ARBA00004651"/>
    </source>
</evidence>
<evidence type="ECO:0000256" key="7">
    <source>
        <dbReference type="SAM" id="Phobius"/>
    </source>
</evidence>
<evidence type="ECO:0000259" key="8">
    <source>
        <dbReference type="Pfam" id="PF00892"/>
    </source>
</evidence>
<gene>
    <name evidence="9" type="ordered locus">Tcur_0457</name>
</gene>
<accession>D1A3D0</accession>
<evidence type="ECO:0000313" key="10">
    <source>
        <dbReference type="Proteomes" id="UP000001918"/>
    </source>
</evidence>
<dbReference type="SUPFAM" id="SSF103481">
    <property type="entry name" value="Multidrug resistance efflux transporter EmrE"/>
    <property type="match status" value="2"/>
</dbReference>
<dbReference type="STRING" id="471852.Tcur_0457"/>
<comment type="subcellular location">
    <subcellularLocation>
        <location evidence="1">Cell membrane</location>
        <topology evidence="1">Multi-pass membrane protein</topology>
    </subcellularLocation>
</comment>
<feature type="domain" description="EamA" evidence="8">
    <location>
        <begin position="152"/>
        <end position="284"/>
    </location>
</feature>
<reference evidence="9 10" key="1">
    <citation type="journal article" date="2011" name="Stand. Genomic Sci.">
        <title>Complete genome sequence of Thermomonospora curvata type strain (B9).</title>
        <authorList>
            <person name="Chertkov O."/>
            <person name="Sikorski J."/>
            <person name="Nolan M."/>
            <person name="Lapidus A."/>
            <person name="Lucas S."/>
            <person name="Del Rio T.G."/>
            <person name="Tice H."/>
            <person name="Cheng J.F."/>
            <person name="Goodwin L."/>
            <person name="Pitluck S."/>
            <person name="Liolios K."/>
            <person name="Ivanova N."/>
            <person name="Mavromatis K."/>
            <person name="Mikhailova N."/>
            <person name="Ovchinnikova G."/>
            <person name="Pati A."/>
            <person name="Chen A."/>
            <person name="Palaniappan K."/>
            <person name="Djao O.D."/>
            <person name="Land M."/>
            <person name="Hauser L."/>
            <person name="Chang Y.J."/>
            <person name="Jeffries C.D."/>
            <person name="Brettin T."/>
            <person name="Han C."/>
            <person name="Detter J.C."/>
            <person name="Rohde M."/>
            <person name="Goker M."/>
            <person name="Woyke T."/>
            <person name="Bristow J."/>
            <person name="Eisen J.A."/>
            <person name="Markowitz V."/>
            <person name="Hugenholtz P."/>
            <person name="Klenk H.P."/>
            <person name="Kyrpides N.C."/>
        </authorList>
    </citation>
    <scope>NUCLEOTIDE SEQUENCE [LARGE SCALE GENOMIC DNA]</scope>
    <source>
        <strain evidence="10">ATCC 19995 / DSM 43183 / JCM 3096 / KCTC 9072 / NBRC 15933 / NCIMB 10081 / Henssen B9</strain>
    </source>
</reference>
<feature type="transmembrane region" description="Helical" evidence="7">
    <location>
        <begin position="241"/>
        <end position="261"/>
    </location>
</feature>
<organism evidence="9 10">
    <name type="scientific">Thermomonospora curvata (strain ATCC 19995 / DSM 43183 / JCM 3096 / KCTC 9072 / NBRC 15933 / NCIMB 10081 / Henssen B9)</name>
    <dbReference type="NCBI Taxonomy" id="471852"/>
    <lineage>
        <taxon>Bacteria</taxon>
        <taxon>Bacillati</taxon>
        <taxon>Actinomycetota</taxon>
        <taxon>Actinomycetes</taxon>
        <taxon>Streptosporangiales</taxon>
        <taxon>Thermomonosporaceae</taxon>
        <taxon>Thermomonospora</taxon>
    </lineage>
</organism>
<dbReference type="PANTHER" id="PTHR42920">
    <property type="entry name" value="OS03G0707200 PROTEIN-RELATED"/>
    <property type="match status" value="1"/>
</dbReference>